<keyword evidence="10" id="KW-1185">Reference proteome</keyword>
<dbReference type="InterPro" id="IPR011989">
    <property type="entry name" value="ARM-like"/>
</dbReference>
<dbReference type="InterPro" id="IPR039920">
    <property type="entry name" value="MMS19"/>
</dbReference>
<evidence type="ECO:0000313" key="10">
    <source>
        <dbReference type="Proteomes" id="UP000265515"/>
    </source>
</evidence>
<gene>
    <name evidence="9" type="ORF">CBR_g26190</name>
</gene>
<dbReference type="GO" id="GO:0005634">
    <property type="term" value="C:nucleus"/>
    <property type="evidence" value="ECO:0007669"/>
    <property type="project" value="UniProtKB-SubCell"/>
</dbReference>
<comment type="function">
    <text evidence="5">Key component of the cytosolic iron-sulfur protein assembly (CIA) complex, a multiprotein complex that mediates the incorporation of iron-sulfur cluster into apoproteins specifically involved in DNA metabolism and genomic integrity. In the CIA complex, MMS19 acts as an adapter between early-acting CIA components and a subset of cellular target iron-sulfur proteins.</text>
</comment>
<dbReference type="OMA" id="KCSEYVV"/>
<evidence type="ECO:0000256" key="5">
    <source>
        <dbReference type="RuleBase" id="RU367072"/>
    </source>
</evidence>
<sequence length="1315" mass="143159">MNRVVQHLFQHYMKPSQEDWDEKLPVIASRYNNAIHSTTGVTPKELHLGWKPRSALDFLVNNLGDYLTSMDNAIRARGTMLLAEGTNVYKTKPLSPTQLNSLAVFFATRVADKAARSEAMVGVCGLLQRKKEFGQLMMEDVLRLMGSVFTSTNVRALPLRGRQASFEAMICLLENYKSIVAREGSEVVEGIIAAIDGEKDPRCLLLTFKIVELAAALFSTPHRLPLTVEESLNDDLDDVAVENLQMISKEIEEELFDPPNDRVGITREQLALALEKAILATPMFAELAIPVILDRMSAGMHSAKLDSLRLLEQCWKRYGRPAVLPHVLKLWTVLRKEVLPLTAQEMEDAMIPRGVDIAKDEAVREAALACLTESARALDKIEDISEIMGAVYDDQERNELVALVMADQFVNEMYACVKEAAHEGSSVGAKDGETSGQHKPMEGKLSEREEKVLASSSLIAALVRVSPTTAKSIANDVCLKLLEAGGWDASVRGPSLSLSPSPCSAVDVVEDEKSGIEALSIVEQQQLSIFGSVVDTSDAGTRPDSSASTIIVFGGAVDPYHSLSQGKRGALLALSAVNIILESVRQTVWDAAELIPNSDYNVLCWGEVMVIDDGVFKMLLNIFIRVAEVCGEGDGGSMTEEGNAVDSAMSVAVNGLRILGTFPFFYGWMDAQHRIAETLVDLVLGRKLAGDDSLEDRQSLRECDAKLAKLCSDALVDFEKGSTKLEKWGMVRSAENFVTMAVKRLLGVVEKAKDTEADAAHMQNVDIALQALSNLACSSMETVSLVLPTLNNMLNERLIPAMTSEGGLEFVGAVLRALGEFILPNCGELNACGHTTLGSLVGSILRNFLDLDRCGVVVPEKILSGSMKAVRLATQLCNTETQREIVQQIVSSQFESQSQAVASEGGSFHGKPQTALPDLGVSRVCITGGELALVSETGNLHQRACVMASALISLRPEVEIPSVWDVLRVLANVCTEVDPWQGSQGQGDGLVVAMAIASILNKMKVSEVDKGVRIVVTEELLLQVEGDEGKGLRRESIDELRRMQRVVGALAWIGKGLSMRGHMGLAAIVDKFMGLLQSVEYSAAVSKVSSQDRSAESPEDVRRERDEVIRAAARGLGLIVAERHECLNKATYGNVHILHRQRVFTSMVKQLLEILRLTKDCQPRAPLYIAFGHLLKETPPTILLQESKVLPVLLESLSALSAEPRDRDVLHACLLVLSFFLTDTGRGKMMALEVIGSITAQLLPLARYPHSMLVRETAIQCLAVIASYPHASIYPHRNQVIPVLAAAKGDVKRAVRKEAVKCYGLWLAVAGGRVV</sequence>
<dbReference type="InterPro" id="IPR029240">
    <property type="entry name" value="MMS19_N"/>
</dbReference>
<evidence type="ECO:0000256" key="4">
    <source>
        <dbReference type="ARBA" id="ARBA00023242"/>
    </source>
</evidence>
<dbReference type="Proteomes" id="UP000265515">
    <property type="component" value="Unassembled WGS sequence"/>
</dbReference>
<keyword evidence="4 5" id="KW-0539">Nucleus</keyword>
<evidence type="ECO:0000259" key="8">
    <source>
        <dbReference type="Pfam" id="PF14500"/>
    </source>
</evidence>
<dbReference type="Pfam" id="PF12460">
    <property type="entry name" value="MMS19_C"/>
    <property type="match status" value="1"/>
</dbReference>
<feature type="region of interest" description="Disordered" evidence="6">
    <location>
        <begin position="425"/>
        <end position="448"/>
    </location>
</feature>
<dbReference type="EMBL" id="BFEA01000287">
    <property type="protein sequence ID" value="GBG78155.1"/>
    <property type="molecule type" value="Genomic_DNA"/>
</dbReference>
<comment type="similarity">
    <text evidence="2 5">Belongs to the MET18/MMS19 family.</text>
</comment>
<keyword evidence="3" id="KW-0677">Repeat</keyword>
<evidence type="ECO:0000256" key="3">
    <source>
        <dbReference type="ARBA" id="ARBA00022737"/>
    </source>
</evidence>
<evidence type="ECO:0000313" key="9">
    <source>
        <dbReference type="EMBL" id="GBG78155.1"/>
    </source>
</evidence>
<dbReference type="PANTHER" id="PTHR12891">
    <property type="entry name" value="DNA REPAIR/TRANSCRIPTION PROTEIN MET18/MMS19"/>
    <property type="match status" value="1"/>
</dbReference>
<dbReference type="GO" id="GO:0003676">
    <property type="term" value="F:nucleic acid binding"/>
    <property type="evidence" value="ECO:0007669"/>
    <property type="project" value="InterPro"/>
</dbReference>
<evidence type="ECO:0000256" key="1">
    <source>
        <dbReference type="ARBA" id="ARBA00004123"/>
    </source>
</evidence>
<dbReference type="Gene3D" id="1.25.10.10">
    <property type="entry name" value="Leucine-rich Repeat Variant"/>
    <property type="match status" value="1"/>
</dbReference>
<dbReference type="PANTHER" id="PTHR12891:SF0">
    <property type="entry name" value="MMS19 NUCLEOTIDE EXCISION REPAIR PROTEIN HOMOLOG"/>
    <property type="match status" value="1"/>
</dbReference>
<dbReference type="SUPFAM" id="SSF48371">
    <property type="entry name" value="ARM repeat"/>
    <property type="match status" value="1"/>
</dbReference>
<feature type="domain" description="MMS19 C-terminal" evidence="7">
    <location>
        <begin position="856"/>
        <end position="1266"/>
    </location>
</feature>
<organism evidence="9 10">
    <name type="scientific">Chara braunii</name>
    <name type="common">Braun's stonewort</name>
    <dbReference type="NCBI Taxonomy" id="69332"/>
    <lineage>
        <taxon>Eukaryota</taxon>
        <taxon>Viridiplantae</taxon>
        <taxon>Streptophyta</taxon>
        <taxon>Charophyceae</taxon>
        <taxon>Charales</taxon>
        <taxon>Characeae</taxon>
        <taxon>Chara</taxon>
    </lineage>
</organism>
<keyword evidence="5" id="KW-0234">DNA repair</keyword>
<feature type="domain" description="MMS19 N-terminal" evidence="8">
    <location>
        <begin position="60"/>
        <end position="339"/>
    </location>
</feature>
<dbReference type="GO" id="GO:0016226">
    <property type="term" value="P:iron-sulfur cluster assembly"/>
    <property type="evidence" value="ECO:0007669"/>
    <property type="project" value="UniProtKB-UniRule"/>
</dbReference>
<dbReference type="Pfam" id="PF14500">
    <property type="entry name" value="MMS19_N"/>
    <property type="match status" value="1"/>
</dbReference>
<dbReference type="InterPro" id="IPR036397">
    <property type="entry name" value="RNaseH_sf"/>
</dbReference>
<dbReference type="InterPro" id="IPR016024">
    <property type="entry name" value="ARM-type_fold"/>
</dbReference>
<dbReference type="GO" id="GO:0097361">
    <property type="term" value="C:cytosolic [4Fe-4S] assembly targeting complex"/>
    <property type="evidence" value="ECO:0007669"/>
    <property type="project" value="UniProtKB-UniRule"/>
</dbReference>
<proteinExistence type="inferred from homology"/>
<comment type="caution">
    <text evidence="9">The sequence shown here is derived from an EMBL/GenBank/DDBJ whole genome shotgun (WGS) entry which is preliminary data.</text>
</comment>
<evidence type="ECO:0000256" key="2">
    <source>
        <dbReference type="ARBA" id="ARBA00009340"/>
    </source>
</evidence>
<feature type="compositionally biased region" description="Basic and acidic residues" evidence="6">
    <location>
        <begin position="439"/>
        <end position="448"/>
    </location>
</feature>
<dbReference type="OrthoDB" id="342900at2759"/>
<keyword evidence="5" id="KW-0227">DNA damage</keyword>
<name>A0A388L777_CHABU</name>
<evidence type="ECO:0000256" key="6">
    <source>
        <dbReference type="SAM" id="MobiDB-lite"/>
    </source>
</evidence>
<dbReference type="Gramene" id="GBG78155">
    <property type="protein sequence ID" value="GBG78155"/>
    <property type="gene ID" value="CBR_g26190"/>
</dbReference>
<protein>
    <recommendedName>
        <fullName evidence="5">MMS19 nucleotide excision repair protein</fullName>
    </recommendedName>
</protein>
<evidence type="ECO:0000259" key="7">
    <source>
        <dbReference type="Pfam" id="PF12460"/>
    </source>
</evidence>
<dbReference type="Gene3D" id="3.30.420.10">
    <property type="entry name" value="Ribonuclease H-like superfamily/Ribonuclease H"/>
    <property type="match status" value="1"/>
</dbReference>
<accession>A0A388L777</accession>
<reference evidence="9 10" key="1">
    <citation type="journal article" date="2018" name="Cell">
        <title>The Chara Genome: Secondary Complexity and Implications for Plant Terrestrialization.</title>
        <authorList>
            <person name="Nishiyama T."/>
            <person name="Sakayama H."/>
            <person name="Vries J.D."/>
            <person name="Buschmann H."/>
            <person name="Saint-Marcoux D."/>
            <person name="Ullrich K.K."/>
            <person name="Haas F.B."/>
            <person name="Vanderstraeten L."/>
            <person name="Becker D."/>
            <person name="Lang D."/>
            <person name="Vosolsobe S."/>
            <person name="Rombauts S."/>
            <person name="Wilhelmsson P.K.I."/>
            <person name="Janitza P."/>
            <person name="Kern R."/>
            <person name="Heyl A."/>
            <person name="Rumpler F."/>
            <person name="Villalobos L.I.A.C."/>
            <person name="Clay J.M."/>
            <person name="Skokan R."/>
            <person name="Toyoda A."/>
            <person name="Suzuki Y."/>
            <person name="Kagoshima H."/>
            <person name="Schijlen E."/>
            <person name="Tajeshwar N."/>
            <person name="Catarino B."/>
            <person name="Hetherington A.J."/>
            <person name="Saltykova A."/>
            <person name="Bonnot C."/>
            <person name="Breuninger H."/>
            <person name="Symeonidi A."/>
            <person name="Radhakrishnan G.V."/>
            <person name="Van Nieuwerburgh F."/>
            <person name="Deforce D."/>
            <person name="Chang C."/>
            <person name="Karol K.G."/>
            <person name="Hedrich R."/>
            <person name="Ulvskov P."/>
            <person name="Glockner G."/>
            <person name="Delwiche C.F."/>
            <person name="Petrasek J."/>
            <person name="Van de Peer Y."/>
            <person name="Friml J."/>
            <person name="Beilby M."/>
            <person name="Dolan L."/>
            <person name="Kohara Y."/>
            <person name="Sugano S."/>
            <person name="Fujiyama A."/>
            <person name="Delaux P.-M."/>
            <person name="Quint M."/>
            <person name="TheiBen G."/>
            <person name="Hagemann M."/>
            <person name="Harholt J."/>
            <person name="Dunand C."/>
            <person name="Zachgo S."/>
            <person name="Langdale J."/>
            <person name="Maumus F."/>
            <person name="Straeten D.V.D."/>
            <person name="Gould S.B."/>
            <person name="Rensing S.A."/>
        </authorList>
    </citation>
    <scope>NUCLEOTIDE SEQUENCE [LARGE SCALE GENOMIC DNA]</scope>
    <source>
        <strain evidence="9 10">S276</strain>
    </source>
</reference>
<dbReference type="GO" id="GO:0051604">
    <property type="term" value="P:protein maturation"/>
    <property type="evidence" value="ECO:0007669"/>
    <property type="project" value="UniProtKB-UniRule"/>
</dbReference>
<comment type="subcellular location">
    <subcellularLocation>
        <location evidence="1 5">Nucleus</location>
    </subcellularLocation>
</comment>
<dbReference type="STRING" id="69332.A0A388L777"/>
<dbReference type="GO" id="GO:0006281">
    <property type="term" value="P:DNA repair"/>
    <property type="evidence" value="ECO:0007669"/>
    <property type="project" value="UniProtKB-UniRule"/>
</dbReference>
<dbReference type="InterPro" id="IPR024687">
    <property type="entry name" value="MMS19_C"/>
</dbReference>